<name>A0A0L6VEP4_9BASI</name>
<reference evidence="1 2" key="1">
    <citation type="submission" date="2015-08" db="EMBL/GenBank/DDBJ databases">
        <title>Next Generation Sequencing and Analysis of the Genome of Puccinia sorghi L Schw, the Causal Agent of Maize Common Rust.</title>
        <authorList>
            <person name="Rochi L."/>
            <person name="Burguener G."/>
            <person name="Darino M."/>
            <person name="Turjanski A."/>
            <person name="Kreff E."/>
            <person name="Dieguez M.J."/>
            <person name="Sacco F."/>
        </authorList>
    </citation>
    <scope>NUCLEOTIDE SEQUENCE [LARGE SCALE GENOMIC DNA]</scope>
    <source>
        <strain evidence="1 2">RO10H11247</strain>
    </source>
</reference>
<proteinExistence type="predicted"/>
<gene>
    <name evidence="1" type="ORF">VP01_1774g1</name>
</gene>
<evidence type="ECO:0000313" key="2">
    <source>
        <dbReference type="Proteomes" id="UP000037035"/>
    </source>
</evidence>
<comment type="caution">
    <text evidence="1">The sequence shown here is derived from an EMBL/GenBank/DDBJ whole genome shotgun (WGS) entry which is preliminary data.</text>
</comment>
<protein>
    <submittedName>
        <fullName evidence="1">Uncharacterized protein</fullName>
    </submittedName>
</protein>
<dbReference type="EMBL" id="LAVV01006586">
    <property type="protein sequence ID" value="KNZ59251.1"/>
    <property type="molecule type" value="Genomic_DNA"/>
</dbReference>
<sequence>MQMESMHTASKQTWELKLFTIQITKSVKKIIPQSHSKRNSKIANYDLNMVSKGIESENLQIYWISLSVLSVLNVLDTITLQDELANDSMPIGTLELVDGTALIRQITTRCDKECTKFRTVICEYLYFAISIQQHENQLASSWIPLRRCPSNIRLVPPVGLVEIGRSDAVDKGFKQPEVYLPKHLVNPCECSEMSTPLNLTLTAYKSPDQCALAHRWSADLCLTSGHADPKPDRTNADGLSGLADFWLSLSVCPNELETPSCFPTKLKCEGCGSVFLSLQRQYKQNKITPTVEIKKKSKKTPHICVFFFDRGRPGCSKRPDRSRIFCTLYVLLRHSQTSGGRSWEKRFMKESVASPAKRAGGNLVVLQVSVCLICLPHAGPVSAYRGYGPATHNELSNIRKSASRFFVFSDSHDKLRHKYHVRLQISWMAIKFSSLKDTDVSWLRATYIILREIQVLGGEDTIPNPKTAFQTLSARRAILMMPAGSVGLNSAVHLGFCPPFFDILSPFFSIEAVYPSFKRRDAPIAAMDVLVSRIRLVFQSNASKLPDPLSRKRIKCLTIKIIVTTSSPFVVSSLHKCMRITLGWFCVHIYLNTYIQLLSLRYSKKKKDPHFHKSHGDKSWPRDWHVDKCIYNHLMLGALMPFGGINLVPLNFPAPTHPMDA</sequence>
<dbReference type="VEuPathDB" id="FungiDB:VP01_1774g1"/>
<dbReference type="Proteomes" id="UP000037035">
    <property type="component" value="Unassembled WGS sequence"/>
</dbReference>
<organism evidence="1 2">
    <name type="scientific">Puccinia sorghi</name>
    <dbReference type="NCBI Taxonomy" id="27349"/>
    <lineage>
        <taxon>Eukaryota</taxon>
        <taxon>Fungi</taxon>
        <taxon>Dikarya</taxon>
        <taxon>Basidiomycota</taxon>
        <taxon>Pucciniomycotina</taxon>
        <taxon>Pucciniomycetes</taxon>
        <taxon>Pucciniales</taxon>
        <taxon>Pucciniaceae</taxon>
        <taxon>Puccinia</taxon>
    </lineage>
</organism>
<evidence type="ECO:0000313" key="1">
    <source>
        <dbReference type="EMBL" id="KNZ59251.1"/>
    </source>
</evidence>
<keyword evidence="2" id="KW-1185">Reference proteome</keyword>
<accession>A0A0L6VEP4</accession>
<dbReference type="AlphaFoldDB" id="A0A0L6VEP4"/>